<name>A0ACC2B7V4_DIPCM</name>
<organism evidence="1 2">
    <name type="scientific">Diphasiastrum complanatum</name>
    <name type="common">Issler's clubmoss</name>
    <name type="synonym">Lycopodium complanatum</name>
    <dbReference type="NCBI Taxonomy" id="34168"/>
    <lineage>
        <taxon>Eukaryota</taxon>
        <taxon>Viridiplantae</taxon>
        <taxon>Streptophyta</taxon>
        <taxon>Embryophyta</taxon>
        <taxon>Tracheophyta</taxon>
        <taxon>Lycopodiopsida</taxon>
        <taxon>Lycopodiales</taxon>
        <taxon>Lycopodiaceae</taxon>
        <taxon>Lycopodioideae</taxon>
        <taxon>Diphasiastrum</taxon>
    </lineage>
</organism>
<keyword evidence="2" id="KW-1185">Reference proteome</keyword>
<evidence type="ECO:0000313" key="2">
    <source>
        <dbReference type="Proteomes" id="UP001162992"/>
    </source>
</evidence>
<dbReference type="Proteomes" id="UP001162992">
    <property type="component" value="Chromosome 17"/>
</dbReference>
<reference evidence="2" key="1">
    <citation type="journal article" date="2024" name="Proc. Natl. Acad. Sci. U.S.A.">
        <title>Extraordinary preservation of gene collinearity over three hundred million years revealed in homosporous lycophytes.</title>
        <authorList>
            <person name="Li C."/>
            <person name="Wickell D."/>
            <person name="Kuo L.Y."/>
            <person name="Chen X."/>
            <person name="Nie B."/>
            <person name="Liao X."/>
            <person name="Peng D."/>
            <person name="Ji J."/>
            <person name="Jenkins J."/>
            <person name="Williams M."/>
            <person name="Shu S."/>
            <person name="Plott C."/>
            <person name="Barry K."/>
            <person name="Rajasekar S."/>
            <person name="Grimwood J."/>
            <person name="Han X."/>
            <person name="Sun S."/>
            <person name="Hou Z."/>
            <person name="He W."/>
            <person name="Dai G."/>
            <person name="Sun C."/>
            <person name="Schmutz J."/>
            <person name="Leebens-Mack J.H."/>
            <person name="Li F.W."/>
            <person name="Wang L."/>
        </authorList>
    </citation>
    <scope>NUCLEOTIDE SEQUENCE [LARGE SCALE GENOMIC DNA]</scope>
    <source>
        <strain evidence="2">cv. PW_Plant_1</strain>
    </source>
</reference>
<evidence type="ECO:0000313" key="1">
    <source>
        <dbReference type="EMBL" id="KAJ7525787.1"/>
    </source>
</evidence>
<accession>A0ACC2B7V4</accession>
<comment type="caution">
    <text evidence="1">The sequence shown here is derived from an EMBL/GenBank/DDBJ whole genome shotgun (WGS) entry which is preliminary data.</text>
</comment>
<gene>
    <name evidence="1" type="ORF">O6H91_17G066600</name>
</gene>
<dbReference type="EMBL" id="CM055108">
    <property type="protein sequence ID" value="KAJ7525787.1"/>
    <property type="molecule type" value="Genomic_DNA"/>
</dbReference>
<sequence length="154" mass="17051">MLKHEGLQQGHSLTRKVEDLSCEMRKAQSKGAMVEGGVLGYAIKSLGSSLVKEVESAAALIFKLSRQQKFCEKIGSEKGAIIHLVRLVSNTQDNLMVSNIAEQILSNLEQVDSNVLQMAEVGRFQTVLMRLCEGILFMPSFSFLQLQQLTSYNS</sequence>
<protein>
    <submittedName>
        <fullName evidence="1">Uncharacterized protein</fullName>
    </submittedName>
</protein>
<proteinExistence type="predicted"/>